<comment type="caution">
    <text evidence="4">The sequence shown here is derived from an EMBL/GenBank/DDBJ whole genome shotgun (WGS) entry which is preliminary data.</text>
</comment>
<organism evidence="4 5">
    <name type="scientific">Maudiozyma humilis</name>
    <name type="common">Sour dough yeast</name>
    <name type="synonym">Kazachstania humilis</name>
    <dbReference type="NCBI Taxonomy" id="51915"/>
    <lineage>
        <taxon>Eukaryota</taxon>
        <taxon>Fungi</taxon>
        <taxon>Dikarya</taxon>
        <taxon>Ascomycota</taxon>
        <taxon>Saccharomycotina</taxon>
        <taxon>Saccharomycetes</taxon>
        <taxon>Saccharomycetales</taxon>
        <taxon>Saccharomycetaceae</taxon>
        <taxon>Maudiozyma</taxon>
    </lineage>
</organism>
<keyword evidence="4" id="KW-0436">Ligase</keyword>
<accession>A0AAV5RYE9</accession>
<sequence>MGPLSNLRGPHCSLRLSASGISAPQKGGEGPAENGGKLGTDSEDTTSIQSATQTKLTTLHCIFTTMSSLLQELHSGYDSFFVGGEVRETHTSACLRETGEFRMQLKKLKAHLKKNIQESKQLDVKDTSPEGKAAAKKLQKRYALIQDKIHKSSTTWDHAVKKHTKLSHQNLNKFNKSTLNKIRKYDMDSIYNHPISVEYKNDVEDAIGQHIARYHIRNLPMTSKPEVEQYMKQVFNIHASFLDQFAELGYILHELKDGKYESCWKWATETENNNNSRCIILLRYHLFILSCLERAKAEPVAAVCEYIINHFPKESFFQKGINFGSEIAHLLAELTTTGGIANLEKLIVVKAGECSLLFTQEFCLRNGLPMGSPLFQIVLSGVYSSQYFLKYAQIKSSAHVGWTTSNELPFDVELPKFLPNFHPVFICPVLKEETTDDNPPYALLCHHIISKNALTKLSNGGTTSIKCPYCPVVSFSGRSQSVRFVNLDIPGVSK</sequence>
<dbReference type="CDD" id="cd16652">
    <property type="entry name" value="dRING_Rmd5p-like"/>
    <property type="match status" value="1"/>
</dbReference>
<dbReference type="GO" id="GO:0034657">
    <property type="term" value="C:GID complex"/>
    <property type="evidence" value="ECO:0007669"/>
    <property type="project" value="TreeGrafter"/>
</dbReference>
<dbReference type="GO" id="GO:0005737">
    <property type="term" value="C:cytoplasm"/>
    <property type="evidence" value="ECO:0007669"/>
    <property type="project" value="TreeGrafter"/>
</dbReference>
<evidence type="ECO:0000313" key="5">
    <source>
        <dbReference type="Proteomes" id="UP001377567"/>
    </source>
</evidence>
<keyword evidence="1" id="KW-0479">Metal-binding</keyword>
<keyword evidence="5" id="KW-1185">Reference proteome</keyword>
<reference evidence="4 5" key="1">
    <citation type="journal article" date="2023" name="Elife">
        <title>Identification of key yeast species and microbe-microbe interactions impacting larval growth of Drosophila in the wild.</title>
        <authorList>
            <person name="Mure A."/>
            <person name="Sugiura Y."/>
            <person name="Maeda R."/>
            <person name="Honda K."/>
            <person name="Sakurai N."/>
            <person name="Takahashi Y."/>
            <person name="Watada M."/>
            <person name="Katoh T."/>
            <person name="Gotoh A."/>
            <person name="Gotoh Y."/>
            <person name="Taniguchi I."/>
            <person name="Nakamura K."/>
            <person name="Hayashi T."/>
            <person name="Katayama T."/>
            <person name="Uemura T."/>
            <person name="Hattori Y."/>
        </authorList>
    </citation>
    <scope>NUCLEOTIDE SEQUENCE [LARGE SCALE GENOMIC DNA]</scope>
    <source>
        <strain evidence="4 5">KH-74</strain>
    </source>
</reference>
<gene>
    <name evidence="4" type="ORF">DAKH74_030660</name>
</gene>
<dbReference type="GO" id="GO:0008270">
    <property type="term" value="F:zinc ion binding"/>
    <property type="evidence" value="ECO:0007669"/>
    <property type="project" value="UniProtKB-KW"/>
</dbReference>
<dbReference type="Proteomes" id="UP001377567">
    <property type="component" value="Unassembled WGS sequence"/>
</dbReference>
<evidence type="ECO:0000259" key="3">
    <source>
        <dbReference type="PROSITE" id="PS51867"/>
    </source>
</evidence>
<keyword evidence="1" id="KW-0862">Zinc</keyword>
<dbReference type="PROSITE" id="PS51867">
    <property type="entry name" value="ZF_RING_GID"/>
    <property type="match status" value="1"/>
</dbReference>
<dbReference type="GO" id="GO:0043161">
    <property type="term" value="P:proteasome-mediated ubiquitin-dependent protein catabolic process"/>
    <property type="evidence" value="ECO:0007669"/>
    <property type="project" value="InterPro"/>
</dbReference>
<dbReference type="InterPro" id="IPR037683">
    <property type="entry name" value="Rmd5_dRing"/>
</dbReference>
<dbReference type="SUPFAM" id="SSF57850">
    <property type="entry name" value="RING/U-box"/>
    <property type="match status" value="1"/>
</dbReference>
<proteinExistence type="predicted"/>
<name>A0AAV5RYE9_MAUHU</name>
<protein>
    <submittedName>
        <fullName evidence="4">Ubiquitin-protein ligase</fullName>
    </submittedName>
</protein>
<dbReference type="EMBL" id="BTGD01000008">
    <property type="protein sequence ID" value="GMM56450.1"/>
    <property type="molecule type" value="Genomic_DNA"/>
</dbReference>
<feature type="region of interest" description="Disordered" evidence="2">
    <location>
        <begin position="18"/>
        <end position="49"/>
    </location>
</feature>
<dbReference type="GO" id="GO:0005634">
    <property type="term" value="C:nucleus"/>
    <property type="evidence" value="ECO:0007669"/>
    <property type="project" value="TreeGrafter"/>
</dbReference>
<dbReference type="PANTHER" id="PTHR12170:SF3">
    <property type="entry name" value="GH10162P"/>
    <property type="match status" value="1"/>
</dbReference>
<evidence type="ECO:0000256" key="2">
    <source>
        <dbReference type="SAM" id="MobiDB-lite"/>
    </source>
</evidence>
<feature type="zinc finger region" description="RING-Gid-type" evidence="1">
    <location>
        <begin position="427"/>
        <end position="470"/>
    </location>
</feature>
<dbReference type="GO" id="GO:0061630">
    <property type="term" value="F:ubiquitin protein ligase activity"/>
    <property type="evidence" value="ECO:0007669"/>
    <property type="project" value="InterPro"/>
</dbReference>
<dbReference type="InterPro" id="IPR044063">
    <property type="entry name" value="ZF_RING_GID"/>
</dbReference>
<feature type="domain" description="RING-Gid-type" evidence="3">
    <location>
        <begin position="427"/>
        <end position="470"/>
    </location>
</feature>
<evidence type="ECO:0000313" key="4">
    <source>
        <dbReference type="EMBL" id="GMM56450.1"/>
    </source>
</evidence>
<evidence type="ECO:0000256" key="1">
    <source>
        <dbReference type="PROSITE-ProRule" id="PRU01215"/>
    </source>
</evidence>
<dbReference type="PANTHER" id="PTHR12170">
    <property type="entry name" value="MACROPHAGE ERYTHROBLAST ATTACHER-RELATED"/>
    <property type="match status" value="1"/>
</dbReference>
<dbReference type="GO" id="GO:0016874">
    <property type="term" value="F:ligase activity"/>
    <property type="evidence" value="ECO:0007669"/>
    <property type="project" value="UniProtKB-KW"/>
</dbReference>
<dbReference type="AlphaFoldDB" id="A0AAV5RYE9"/>
<dbReference type="InterPro" id="IPR045098">
    <property type="entry name" value="Fyv10_fam"/>
</dbReference>
<keyword evidence="1" id="KW-0863">Zinc-finger</keyword>